<feature type="repeat" description="WD" evidence="1">
    <location>
        <begin position="1"/>
        <end position="35"/>
    </location>
</feature>
<dbReference type="Gene3D" id="2.130.10.10">
    <property type="entry name" value="YVTN repeat-like/Quinoprotein amine dehydrogenase"/>
    <property type="match status" value="1"/>
</dbReference>
<accession>A0AAD8Y7Q9</accession>
<dbReference type="EMBL" id="JATAAI010000016">
    <property type="protein sequence ID" value="KAK1740180.1"/>
    <property type="molecule type" value="Genomic_DNA"/>
</dbReference>
<keyword evidence="1" id="KW-0853">WD repeat</keyword>
<protein>
    <submittedName>
        <fullName evidence="2">Uncharacterized protein</fullName>
    </submittedName>
</protein>
<dbReference type="InterPro" id="IPR011047">
    <property type="entry name" value="Quinoprotein_ADH-like_sf"/>
</dbReference>
<proteinExistence type="predicted"/>
<name>A0AAD8Y7Q9_9STRA</name>
<dbReference type="PROSITE" id="PS50294">
    <property type="entry name" value="WD_REPEATS_REGION"/>
    <property type="match status" value="1"/>
</dbReference>
<dbReference type="InterPro" id="IPR001680">
    <property type="entry name" value="WD40_rpt"/>
</dbReference>
<feature type="repeat" description="WD" evidence="1">
    <location>
        <begin position="36"/>
        <end position="71"/>
    </location>
</feature>
<dbReference type="AlphaFoldDB" id="A0AAD8Y7Q9"/>
<dbReference type="SMART" id="SM00320">
    <property type="entry name" value="WD40"/>
    <property type="match status" value="1"/>
</dbReference>
<dbReference type="Pfam" id="PF00400">
    <property type="entry name" value="WD40"/>
    <property type="match status" value="2"/>
</dbReference>
<organism evidence="2 3">
    <name type="scientific">Skeletonema marinoi</name>
    <dbReference type="NCBI Taxonomy" id="267567"/>
    <lineage>
        <taxon>Eukaryota</taxon>
        <taxon>Sar</taxon>
        <taxon>Stramenopiles</taxon>
        <taxon>Ochrophyta</taxon>
        <taxon>Bacillariophyta</taxon>
        <taxon>Coscinodiscophyceae</taxon>
        <taxon>Thalassiosirophycidae</taxon>
        <taxon>Thalassiosirales</taxon>
        <taxon>Skeletonemataceae</taxon>
        <taxon>Skeletonema</taxon>
        <taxon>Skeletonema marinoi-dohrnii complex</taxon>
    </lineage>
</organism>
<dbReference type="PROSITE" id="PS50082">
    <property type="entry name" value="WD_REPEATS_2"/>
    <property type="match status" value="2"/>
</dbReference>
<dbReference type="SUPFAM" id="SSF50998">
    <property type="entry name" value="Quinoprotein alcohol dehydrogenase-like"/>
    <property type="match status" value="1"/>
</dbReference>
<dbReference type="Proteomes" id="UP001224775">
    <property type="component" value="Unassembled WGS sequence"/>
</dbReference>
<comment type="caution">
    <text evidence="2">The sequence shown here is derived from an EMBL/GenBank/DDBJ whole genome shotgun (WGS) entry which is preliminary data.</text>
</comment>
<dbReference type="InterPro" id="IPR015943">
    <property type="entry name" value="WD40/YVTN_repeat-like_dom_sf"/>
</dbReference>
<reference evidence="2" key="1">
    <citation type="submission" date="2023-06" db="EMBL/GenBank/DDBJ databases">
        <title>Survivors Of The Sea: Transcriptome response of Skeletonema marinoi to long-term dormancy.</title>
        <authorList>
            <person name="Pinder M.I.M."/>
            <person name="Kourtchenko O."/>
            <person name="Robertson E.K."/>
            <person name="Larsson T."/>
            <person name="Maumus F."/>
            <person name="Osuna-Cruz C.M."/>
            <person name="Vancaester E."/>
            <person name="Stenow R."/>
            <person name="Vandepoele K."/>
            <person name="Ploug H."/>
            <person name="Bruchert V."/>
            <person name="Godhe A."/>
            <person name="Topel M."/>
        </authorList>
    </citation>
    <scope>NUCLEOTIDE SEQUENCE</scope>
    <source>
        <strain evidence="2">R05AC</strain>
    </source>
</reference>
<sequence>MTCLDIEMAGTHFVSGGADKNVNVWHYDNGKLVSSGKGHSGTINKVRISPDQNTVVSVGSEGGIFMWQLST</sequence>
<evidence type="ECO:0000313" key="2">
    <source>
        <dbReference type="EMBL" id="KAK1740180.1"/>
    </source>
</evidence>
<keyword evidence="3" id="KW-1185">Reference proteome</keyword>
<gene>
    <name evidence="2" type="ORF">QTG54_009130</name>
</gene>
<evidence type="ECO:0000256" key="1">
    <source>
        <dbReference type="PROSITE-ProRule" id="PRU00221"/>
    </source>
</evidence>
<evidence type="ECO:0000313" key="3">
    <source>
        <dbReference type="Proteomes" id="UP001224775"/>
    </source>
</evidence>